<dbReference type="EC" id="3.6.1.27" evidence="3 17"/>
<keyword evidence="9 17" id="KW-0573">Peptidoglycan synthesis</keyword>
<organism evidence="19 20">
    <name type="scientific">Fodinicola feengrottensis</name>
    <dbReference type="NCBI Taxonomy" id="435914"/>
    <lineage>
        <taxon>Bacteria</taxon>
        <taxon>Bacillati</taxon>
        <taxon>Actinomycetota</taxon>
        <taxon>Actinomycetes</taxon>
        <taxon>Mycobacteriales</taxon>
        <taxon>Fodinicola</taxon>
    </lineage>
</organism>
<comment type="subcellular location">
    <subcellularLocation>
        <location evidence="1 17">Cell membrane</location>
        <topology evidence="1 17">Multi-pass membrane protein</topology>
    </subcellularLocation>
</comment>
<comment type="similarity">
    <text evidence="2 17">Belongs to the UppP family.</text>
</comment>
<gene>
    <name evidence="17" type="primary">uppP</name>
    <name evidence="19" type="ORF">GCM10009765_73290</name>
</gene>
<evidence type="ECO:0000256" key="11">
    <source>
        <dbReference type="ARBA" id="ARBA00023136"/>
    </source>
</evidence>
<dbReference type="EMBL" id="BAAANY010000038">
    <property type="protein sequence ID" value="GAA1713519.1"/>
    <property type="molecule type" value="Genomic_DNA"/>
</dbReference>
<evidence type="ECO:0000256" key="7">
    <source>
        <dbReference type="ARBA" id="ARBA00022801"/>
    </source>
</evidence>
<feature type="transmembrane region" description="Helical" evidence="17">
    <location>
        <begin position="285"/>
        <end position="305"/>
    </location>
</feature>
<comment type="miscellaneous">
    <text evidence="17">Bacitracin is thought to be involved in the inhibition of peptidoglycan synthesis by sequestering undecaprenyl diphosphate, thereby reducing the pool of lipid carrier available.</text>
</comment>
<accession>A0ABN2IXP7</accession>
<evidence type="ECO:0000313" key="19">
    <source>
        <dbReference type="EMBL" id="GAA1713519.1"/>
    </source>
</evidence>
<feature type="transmembrane region" description="Helical" evidence="17">
    <location>
        <begin position="317"/>
        <end position="336"/>
    </location>
</feature>
<feature type="transmembrane region" description="Helical" evidence="17">
    <location>
        <begin position="54"/>
        <end position="74"/>
    </location>
</feature>
<evidence type="ECO:0000256" key="10">
    <source>
        <dbReference type="ARBA" id="ARBA00022989"/>
    </source>
</evidence>
<name>A0ABN2IXP7_9ACTN</name>
<feature type="transmembrane region" description="Helical" evidence="17">
    <location>
        <begin position="130"/>
        <end position="146"/>
    </location>
</feature>
<evidence type="ECO:0000256" key="13">
    <source>
        <dbReference type="ARBA" id="ARBA00023316"/>
    </source>
</evidence>
<feature type="region of interest" description="Disordered" evidence="18">
    <location>
        <begin position="154"/>
        <end position="173"/>
    </location>
</feature>
<evidence type="ECO:0000256" key="4">
    <source>
        <dbReference type="ARBA" id="ARBA00021581"/>
    </source>
</evidence>
<dbReference type="PANTHER" id="PTHR30622">
    <property type="entry name" value="UNDECAPRENYL-DIPHOSPHATASE"/>
    <property type="match status" value="1"/>
</dbReference>
<comment type="caution">
    <text evidence="19">The sequence shown here is derived from an EMBL/GenBank/DDBJ whole genome shotgun (WGS) entry which is preliminary data.</text>
</comment>
<evidence type="ECO:0000256" key="1">
    <source>
        <dbReference type="ARBA" id="ARBA00004651"/>
    </source>
</evidence>
<evidence type="ECO:0000256" key="8">
    <source>
        <dbReference type="ARBA" id="ARBA00022960"/>
    </source>
</evidence>
<keyword evidence="5 17" id="KW-1003">Cell membrane</keyword>
<sequence>MPHLTYLQAIVIGLLQGVTELFPVSSLGHSILIPAWIGGDWATNLDVTAKDSPYLTFLIAAHVATAAALVIFFWRDWLRIAGGLFSSLRYRQIVTTEQKLAWLLIVGTIPVGLAGLALDHLFRSTLGKPIPAALFLTLNGLVLFSVERLRTRRSLSTEPTESPRPTPVGAANHPPGGARAQVYVSSNSVAGEGGVSAHGGDAAAALESDRRLARLTWWEAVGVGAAQVFALLPGISRSGSTMVAGLLRGLPHQDAARYAFLLATPVILAAGVLKLPELAGPTGHGILGQVLAGSAVAGVAAYVSLRFLTKYFETRTLTPFAIYSVTAGLLSLGWFLI</sequence>
<evidence type="ECO:0000256" key="14">
    <source>
        <dbReference type="ARBA" id="ARBA00032707"/>
    </source>
</evidence>
<evidence type="ECO:0000256" key="3">
    <source>
        <dbReference type="ARBA" id="ARBA00012374"/>
    </source>
</evidence>
<dbReference type="InterPro" id="IPR003824">
    <property type="entry name" value="UppP"/>
</dbReference>
<keyword evidence="20" id="KW-1185">Reference proteome</keyword>
<evidence type="ECO:0000256" key="9">
    <source>
        <dbReference type="ARBA" id="ARBA00022984"/>
    </source>
</evidence>
<feature type="transmembrane region" description="Helical" evidence="17">
    <location>
        <begin position="255"/>
        <end position="273"/>
    </location>
</feature>
<evidence type="ECO:0000256" key="15">
    <source>
        <dbReference type="ARBA" id="ARBA00032932"/>
    </source>
</evidence>
<feature type="transmembrane region" description="Helical" evidence="17">
    <location>
        <begin position="100"/>
        <end position="118"/>
    </location>
</feature>
<evidence type="ECO:0000256" key="12">
    <source>
        <dbReference type="ARBA" id="ARBA00023251"/>
    </source>
</evidence>
<keyword evidence="7 17" id="KW-0378">Hydrolase</keyword>
<evidence type="ECO:0000256" key="5">
    <source>
        <dbReference type="ARBA" id="ARBA00022475"/>
    </source>
</evidence>
<dbReference type="Proteomes" id="UP001500618">
    <property type="component" value="Unassembled WGS sequence"/>
</dbReference>
<dbReference type="Pfam" id="PF02673">
    <property type="entry name" value="BacA"/>
    <property type="match status" value="2"/>
</dbReference>
<dbReference type="HAMAP" id="MF_01006">
    <property type="entry name" value="Undec_diphosphatase"/>
    <property type="match status" value="1"/>
</dbReference>
<evidence type="ECO:0000256" key="2">
    <source>
        <dbReference type="ARBA" id="ARBA00010621"/>
    </source>
</evidence>
<dbReference type="NCBIfam" id="NF001395">
    <property type="entry name" value="PRK00281.3-1"/>
    <property type="match status" value="1"/>
</dbReference>
<keyword evidence="12 17" id="KW-0046">Antibiotic resistance</keyword>
<evidence type="ECO:0000256" key="16">
    <source>
        <dbReference type="ARBA" id="ARBA00047594"/>
    </source>
</evidence>
<reference evidence="19 20" key="1">
    <citation type="journal article" date="2019" name="Int. J. Syst. Evol. Microbiol.">
        <title>The Global Catalogue of Microorganisms (GCM) 10K type strain sequencing project: providing services to taxonomists for standard genome sequencing and annotation.</title>
        <authorList>
            <consortium name="The Broad Institute Genomics Platform"/>
            <consortium name="The Broad Institute Genome Sequencing Center for Infectious Disease"/>
            <person name="Wu L."/>
            <person name="Ma J."/>
        </authorList>
    </citation>
    <scope>NUCLEOTIDE SEQUENCE [LARGE SCALE GENOMIC DNA]</scope>
    <source>
        <strain evidence="19 20">JCM 14718</strain>
    </source>
</reference>
<dbReference type="PANTHER" id="PTHR30622:SF4">
    <property type="entry name" value="UNDECAPRENYL-DIPHOSPHATASE"/>
    <property type="match status" value="1"/>
</dbReference>
<keyword evidence="13 17" id="KW-0961">Cell wall biogenesis/degradation</keyword>
<keyword evidence="10 17" id="KW-1133">Transmembrane helix</keyword>
<keyword evidence="11 17" id="KW-0472">Membrane</keyword>
<proteinExistence type="inferred from homology"/>
<keyword evidence="6 17" id="KW-0812">Transmembrane</keyword>
<evidence type="ECO:0000256" key="17">
    <source>
        <dbReference type="HAMAP-Rule" id="MF_01006"/>
    </source>
</evidence>
<comment type="catalytic activity">
    <reaction evidence="16 17">
        <text>di-trans,octa-cis-undecaprenyl diphosphate + H2O = di-trans,octa-cis-undecaprenyl phosphate + phosphate + H(+)</text>
        <dbReference type="Rhea" id="RHEA:28094"/>
        <dbReference type="ChEBI" id="CHEBI:15377"/>
        <dbReference type="ChEBI" id="CHEBI:15378"/>
        <dbReference type="ChEBI" id="CHEBI:43474"/>
        <dbReference type="ChEBI" id="CHEBI:58405"/>
        <dbReference type="ChEBI" id="CHEBI:60392"/>
        <dbReference type="EC" id="3.6.1.27"/>
    </reaction>
</comment>
<dbReference type="RefSeq" id="WP_344314705.1">
    <property type="nucleotide sequence ID" value="NZ_BAAANY010000038.1"/>
</dbReference>
<evidence type="ECO:0000256" key="18">
    <source>
        <dbReference type="SAM" id="MobiDB-lite"/>
    </source>
</evidence>
<protein>
    <recommendedName>
        <fullName evidence="4 17">Undecaprenyl-diphosphatase</fullName>
        <ecNumber evidence="3 17">3.6.1.27</ecNumber>
    </recommendedName>
    <alternativeName>
        <fullName evidence="15 17">Bacitracin resistance protein</fullName>
    </alternativeName>
    <alternativeName>
        <fullName evidence="14 17">Undecaprenyl pyrophosphate phosphatase</fullName>
    </alternativeName>
</protein>
<keyword evidence="8 17" id="KW-0133">Cell shape</keyword>
<evidence type="ECO:0000313" key="20">
    <source>
        <dbReference type="Proteomes" id="UP001500618"/>
    </source>
</evidence>
<evidence type="ECO:0000256" key="6">
    <source>
        <dbReference type="ARBA" id="ARBA00022692"/>
    </source>
</evidence>
<comment type="function">
    <text evidence="17">Catalyzes the dephosphorylation of undecaprenyl diphosphate (UPP). Confers resistance to bacitracin.</text>
</comment>